<accession>A0A098LFB1</accession>
<dbReference type="STRING" id="153721.MYP_2401"/>
<proteinExistence type="predicted"/>
<evidence type="ECO:0000313" key="2">
    <source>
        <dbReference type="EMBL" id="GAL85172.1"/>
    </source>
</evidence>
<dbReference type="AlphaFoldDB" id="A0A098LFB1"/>
<dbReference type="eggNOG" id="COG2318">
    <property type="taxonomic scope" value="Bacteria"/>
</dbReference>
<evidence type="ECO:0000259" key="1">
    <source>
        <dbReference type="Pfam" id="PF12867"/>
    </source>
</evidence>
<comment type="caution">
    <text evidence="2">The sequence shown here is derived from an EMBL/GenBank/DDBJ whole genome shotgun (WGS) entry which is preliminary data.</text>
</comment>
<dbReference type="Proteomes" id="UP000030185">
    <property type="component" value="Unassembled WGS sequence"/>
</dbReference>
<keyword evidence="3" id="KW-1185">Reference proteome</keyword>
<protein>
    <recommendedName>
        <fullName evidence="1">DinB-like domain-containing protein</fullName>
    </recommendedName>
</protein>
<gene>
    <name evidence="2" type="ORF">MYP_2401</name>
</gene>
<dbReference type="RefSeq" id="WP_045463316.1">
    <property type="nucleotide sequence ID" value="NZ_BBLT01000004.1"/>
</dbReference>
<dbReference type="Pfam" id="PF12867">
    <property type="entry name" value="DinB_2"/>
    <property type="match status" value="1"/>
</dbReference>
<feature type="domain" description="DinB-like" evidence="1">
    <location>
        <begin position="22"/>
        <end position="161"/>
    </location>
</feature>
<dbReference type="InterPro" id="IPR024775">
    <property type="entry name" value="DinB-like"/>
</dbReference>
<evidence type="ECO:0000313" key="3">
    <source>
        <dbReference type="Proteomes" id="UP000030185"/>
    </source>
</evidence>
<dbReference type="EMBL" id="BBLT01000004">
    <property type="protein sequence ID" value="GAL85172.1"/>
    <property type="molecule type" value="Genomic_DNA"/>
</dbReference>
<reference evidence="2 3" key="1">
    <citation type="submission" date="2014-09" db="EMBL/GenBank/DDBJ databases">
        <title>Sporocytophaga myxococcoides PG-01 genome sequencing.</title>
        <authorList>
            <person name="Liu L."/>
            <person name="Gao P.J."/>
            <person name="Chen G.J."/>
            <person name="Wang L.S."/>
        </authorList>
    </citation>
    <scope>NUCLEOTIDE SEQUENCE [LARGE SCALE GENOMIC DNA]</scope>
    <source>
        <strain evidence="2 3">PG-01</strain>
    </source>
</reference>
<dbReference type="Gene3D" id="1.20.120.450">
    <property type="entry name" value="dinb family like domain"/>
    <property type="match status" value="1"/>
</dbReference>
<dbReference type="InterPro" id="IPR034660">
    <property type="entry name" value="DinB/YfiT-like"/>
</dbReference>
<organism evidence="2 3">
    <name type="scientific">Sporocytophaga myxococcoides</name>
    <dbReference type="NCBI Taxonomy" id="153721"/>
    <lineage>
        <taxon>Bacteria</taxon>
        <taxon>Pseudomonadati</taxon>
        <taxon>Bacteroidota</taxon>
        <taxon>Cytophagia</taxon>
        <taxon>Cytophagales</taxon>
        <taxon>Cytophagaceae</taxon>
        <taxon>Sporocytophaga</taxon>
    </lineage>
</organism>
<dbReference type="SUPFAM" id="SSF109854">
    <property type="entry name" value="DinB/YfiT-like putative metalloenzymes"/>
    <property type="match status" value="1"/>
</dbReference>
<name>A0A098LFB1_9BACT</name>
<sequence length="170" mass="19618">MKNADDLIVELNKSTELLIREISLFKESNFNIKPHPDQWSAGDIAEHIVVLESFINKVLTGTCVPANRNPEEKILIVKNIFSDFDKKFNAPKPVAPSENLKSIALLSDEIKASRVVTEEIVIANDLTLICKDFVHRGFGEMTRTEWIHFCIYHTERHLYQMQKIKEKIIR</sequence>